<dbReference type="OMA" id="MRKPYVI"/>
<dbReference type="PaxDb" id="55529-EKX37457"/>
<dbReference type="InterPro" id="IPR027417">
    <property type="entry name" value="P-loop_NTPase"/>
</dbReference>
<dbReference type="GeneID" id="17294174"/>
<proteinExistence type="predicted"/>
<dbReference type="GO" id="GO:0009507">
    <property type="term" value="C:chloroplast"/>
    <property type="evidence" value="ECO:0007669"/>
    <property type="project" value="UniProtKB-SubCell"/>
</dbReference>
<dbReference type="SUPFAM" id="SSF52540">
    <property type="entry name" value="P-loop containing nucleoside triphosphate hydrolases"/>
    <property type="match status" value="1"/>
</dbReference>
<evidence type="ECO:0000313" key="3">
    <source>
        <dbReference type="EnsemblProtists" id="EKX37457"/>
    </source>
</evidence>
<dbReference type="KEGG" id="gtt:GUITHDRAFT_58146"/>
<protein>
    <recommendedName>
        <fullName evidence="5">Phosphoribulokinase/uridine kinase domain-containing protein</fullName>
    </recommendedName>
</protein>
<dbReference type="Proteomes" id="UP000011087">
    <property type="component" value="Unassembled WGS sequence"/>
</dbReference>
<dbReference type="PANTHER" id="PTHR33477:SF3">
    <property type="entry name" value="P-LOOP NTPASE DOMAIN-CONTAINING PROTEIN LPA1 HOMOLOG 1"/>
    <property type="match status" value="1"/>
</dbReference>
<sequence length="256" mass="29195">DFIMSCSIRERRSSMIILFGGTSGCGKSTLASLTASRLGITTVLSTDFIRHMLRREVSKEDSPILYASTYNAGESLEEEVKSSLQDPKDLVLRGYSEQSRLVFDRLESVIAVYEARREPLIVEGVHLTMENIAALMEKHPSCIPFLIYISNDVKHRERFAVRAKYMALDSRSNRYIKFFENIRCIQTALSEGADRYLIPKIDNTNVDRSLATIHAIVIKCLRKHFKGKVLWDAGEKKVQVMHEAIQHHLEDAWSSK</sequence>
<reference evidence="4" key="2">
    <citation type="submission" date="2012-11" db="EMBL/GenBank/DDBJ databases">
        <authorList>
            <person name="Kuo A."/>
            <person name="Curtis B.A."/>
            <person name="Tanifuji G."/>
            <person name="Burki F."/>
            <person name="Gruber A."/>
            <person name="Irimia M."/>
            <person name="Maruyama S."/>
            <person name="Arias M.C."/>
            <person name="Ball S.G."/>
            <person name="Gile G.H."/>
            <person name="Hirakawa Y."/>
            <person name="Hopkins J.F."/>
            <person name="Rensing S.A."/>
            <person name="Schmutz J."/>
            <person name="Symeonidi A."/>
            <person name="Elias M."/>
            <person name="Eveleigh R.J."/>
            <person name="Herman E.K."/>
            <person name="Klute M.J."/>
            <person name="Nakayama T."/>
            <person name="Obornik M."/>
            <person name="Reyes-Prieto A."/>
            <person name="Armbrust E.V."/>
            <person name="Aves S.J."/>
            <person name="Beiko R.G."/>
            <person name="Coutinho P."/>
            <person name="Dacks J.B."/>
            <person name="Durnford D.G."/>
            <person name="Fast N.M."/>
            <person name="Green B.R."/>
            <person name="Grisdale C."/>
            <person name="Hempe F."/>
            <person name="Henrissat B."/>
            <person name="Hoppner M.P."/>
            <person name="Ishida K.-I."/>
            <person name="Kim E."/>
            <person name="Koreny L."/>
            <person name="Kroth P.G."/>
            <person name="Liu Y."/>
            <person name="Malik S.-B."/>
            <person name="Maier U.G."/>
            <person name="McRose D."/>
            <person name="Mock T."/>
            <person name="Neilson J.A."/>
            <person name="Onodera N.T."/>
            <person name="Poole A.M."/>
            <person name="Pritham E.J."/>
            <person name="Richards T.A."/>
            <person name="Rocap G."/>
            <person name="Roy S.W."/>
            <person name="Sarai C."/>
            <person name="Schaack S."/>
            <person name="Shirato S."/>
            <person name="Slamovits C.H."/>
            <person name="Spencer D.F."/>
            <person name="Suzuki S."/>
            <person name="Worden A.Z."/>
            <person name="Zauner S."/>
            <person name="Barry K."/>
            <person name="Bell C."/>
            <person name="Bharti A.K."/>
            <person name="Crow J.A."/>
            <person name="Grimwood J."/>
            <person name="Kramer R."/>
            <person name="Lindquist E."/>
            <person name="Lucas S."/>
            <person name="Salamov A."/>
            <person name="McFadden G.I."/>
            <person name="Lane C.E."/>
            <person name="Keeling P.J."/>
            <person name="Gray M.W."/>
            <person name="Grigoriev I.V."/>
            <person name="Archibald J.M."/>
        </authorList>
    </citation>
    <scope>NUCLEOTIDE SEQUENCE</scope>
    <source>
        <strain evidence="4">CCMP2712</strain>
    </source>
</reference>
<accession>L1IMY4</accession>
<dbReference type="RefSeq" id="XP_005824437.1">
    <property type="nucleotide sequence ID" value="XM_005824380.1"/>
</dbReference>
<dbReference type="HOGENOM" id="CLU_1088183_0_0_1"/>
<evidence type="ECO:0000256" key="1">
    <source>
        <dbReference type="ARBA" id="ARBA00004229"/>
    </source>
</evidence>
<dbReference type="OrthoDB" id="10263927at2759"/>
<evidence type="ECO:0000313" key="2">
    <source>
        <dbReference type="EMBL" id="EKX37457.1"/>
    </source>
</evidence>
<reference evidence="3" key="3">
    <citation type="submission" date="2015-06" db="UniProtKB">
        <authorList>
            <consortium name="EnsemblProtists"/>
        </authorList>
    </citation>
    <scope>IDENTIFICATION</scope>
</reference>
<dbReference type="PANTHER" id="PTHR33477">
    <property type="entry name" value="P-LOOP NTPASE DOMAIN-CONTAINING PROTEIN LPA1 HOMOLOG 1"/>
    <property type="match status" value="1"/>
</dbReference>
<dbReference type="AlphaFoldDB" id="L1IMY4"/>
<feature type="non-terminal residue" evidence="2">
    <location>
        <position position="1"/>
    </location>
</feature>
<dbReference type="STRING" id="905079.L1IMY4"/>
<keyword evidence="4" id="KW-1185">Reference proteome</keyword>
<gene>
    <name evidence="2" type="ORF">GUITHDRAFT_58146</name>
</gene>
<dbReference type="Gene3D" id="3.40.50.300">
    <property type="entry name" value="P-loop containing nucleotide triphosphate hydrolases"/>
    <property type="match status" value="1"/>
</dbReference>
<reference evidence="2 4" key="1">
    <citation type="journal article" date="2012" name="Nature">
        <title>Algal genomes reveal evolutionary mosaicism and the fate of nucleomorphs.</title>
        <authorList>
            <consortium name="DOE Joint Genome Institute"/>
            <person name="Curtis B.A."/>
            <person name="Tanifuji G."/>
            <person name="Burki F."/>
            <person name="Gruber A."/>
            <person name="Irimia M."/>
            <person name="Maruyama S."/>
            <person name="Arias M.C."/>
            <person name="Ball S.G."/>
            <person name="Gile G.H."/>
            <person name="Hirakawa Y."/>
            <person name="Hopkins J.F."/>
            <person name="Kuo A."/>
            <person name="Rensing S.A."/>
            <person name="Schmutz J."/>
            <person name="Symeonidi A."/>
            <person name="Elias M."/>
            <person name="Eveleigh R.J."/>
            <person name="Herman E.K."/>
            <person name="Klute M.J."/>
            <person name="Nakayama T."/>
            <person name="Obornik M."/>
            <person name="Reyes-Prieto A."/>
            <person name="Armbrust E.V."/>
            <person name="Aves S.J."/>
            <person name="Beiko R.G."/>
            <person name="Coutinho P."/>
            <person name="Dacks J.B."/>
            <person name="Durnford D.G."/>
            <person name="Fast N.M."/>
            <person name="Green B.R."/>
            <person name="Grisdale C.J."/>
            <person name="Hempel F."/>
            <person name="Henrissat B."/>
            <person name="Hoppner M.P."/>
            <person name="Ishida K."/>
            <person name="Kim E."/>
            <person name="Koreny L."/>
            <person name="Kroth P.G."/>
            <person name="Liu Y."/>
            <person name="Malik S.B."/>
            <person name="Maier U.G."/>
            <person name="McRose D."/>
            <person name="Mock T."/>
            <person name="Neilson J.A."/>
            <person name="Onodera N.T."/>
            <person name="Poole A.M."/>
            <person name="Pritham E.J."/>
            <person name="Richards T.A."/>
            <person name="Rocap G."/>
            <person name="Roy S.W."/>
            <person name="Sarai C."/>
            <person name="Schaack S."/>
            <person name="Shirato S."/>
            <person name="Slamovits C.H."/>
            <person name="Spencer D.F."/>
            <person name="Suzuki S."/>
            <person name="Worden A.Z."/>
            <person name="Zauner S."/>
            <person name="Barry K."/>
            <person name="Bell C."/>
            <person name="Bharti A.K."/>
            <person name="Crow J.A."/>
            <person name="Grimwood J."/>
            <person name="Kramer R."/>
            <person name="Lindquist E."/>
            <person name="Lucas S."/>
            <person name="Salamov A."/>
            <person name="McFadden G.I."/>
            <person name="Lane C.E."/>
            <person name="Keeling P.J."/>
            <person name="Gray M.W."/>
            <person name="Grigoriev I.V."/>
            <person name="Archibald J.M."/>
        </authorList>
    </citation>
    <scope>NUCLEOTIDE SEQUENCE</scope>
    <source>
        <strain evidence="2 4">CCMP2712</strain>
    </source>
</reference>
<organism evidence="2">
    <name type="scientific">Guillardia theta (strain CCMP2712)</name>
    <name type="common">Cryptophyte</name>
    <dbReference type="NCBI Taxonomy" id="905079"/>
    <lineage>
        <taxon>Eukaryota</taxon>
        <taxon>Cryptophyceae</taxon>
        <taxon>Pyrenomonadales</taxon>
        <taxon>Geminigeraceae</taxon>
        <taxon>Guillardia</taxon>
    </lineage>
</organism>
<dbReference type="EnsemblProtists" id="EKX37457">
    <property type="protein sequence ID" value="EKX37457"/>
    <property type="gene ID" value="GUITHDRAFT_58146"/>
</dbReference>
<evidence type="ECO:0000313" key="4">
    <source>
        <dbReference type="Proteomes" id="UP000011087"/>
    </source>
</evidence>
<evidence type="ECO:0008006" key="5">
    <source>
        <dbReference type="Google" id="ProtNLM"/>
    </source>
</evidence>
<dbReference type="eggNOG" id="ENOG502QR37">
    <property type="taxonomic scope" value="Eukaryota"/>
</dbReference>
<feature type="non-terminal residue" evidence="2">
    <location>
        <position position="256"/>
    </location>
</feature>
<comment type="subcellular location">
    <subcellularLocation>
        <location evidence="1">Plastid</location>
        <location evidence="1">Chloroplast</location>
    </subcellularLocation>
</comment>
<dbReference type="EMBL" id="JH993059">
    <property type="protein sequence ID" value="EKX37457.1"/>
    <property type="molecule type" value="Genomic_DNA"/>
</dbReference>
<name>L1IMY4_GUITC</name>